<reference evidence="7" key="2">
    <citation type="submission" date="2025-09" db="UniProtKB">
        <authorList>
            <consortium name="Ensembl"/>
        </authorList>
    </citation>
    <scope>IDENTIFICATION</scope>
</reference>
<keyword evidence="8" id="KW-1185">Reference proteome</keyword>
<comment type="similarity">
    <text evidence="4">Belongs to the inositol 1,4,5-trisphosphate 5-phosphatase type I family.</text>
</comment>
<dbReference type="PANTHER" id="PTHR12997">
    <property type="entry name" value="TYPE I INOSITOL-1,4,5-TRISPHOSPHATE 5-PHOSPHATASE"/>
    <property type="match status" value="1"/>
</dbReference>
<dbReference type="InterPro" id="IPR000313">
    <property type="entry name" value="PWWP_dom"/>
</dbReference>
<dbReference type="FunFam" id="2.30.30.140:FF:000036">
    <property type="entry name" value="PWWP domain-containing protein 2A"/>
    <property type="match status" value="1"/>
</dbReference>
<organism evidence="7 8">
    <name type="scientific">Gadus morhua</name>
    <name type="common">Atlantic cod</name>
    <dbReference type="NCBI Taxonomy" id="8049"/>
    <lineage>
        <taxon>Eukaryota</taxon>
        <taxon>Metazoa</taxon>
        <taxon>Chordata</taxon>
        <taxon>Craniata</taxon>
        <taxon>Vertebrata</taxon>
        <taxon>Euteleostomi</taxon>
        <taxon>Actinopterygii</taxon>
        <taxon>Neopterygii</taxon>
        <taxon>Teleostei</taxon>
        <taxon>Neoteleostei</taxon>
        <taxon>Acanthomorphata</taxon>
        <taxon>Zeiogadaria</taxon>
        <taxon>Gadariae</taxon>
        <taxon>Gadiformes</taxon>
        <taxon>Gadoidei</taxon>
        <taxon>Gadidae</taxon>
        <taxon>Gadus</taxon>
    </lineage>
</organism>
<proteinExistence type="inferred from homology"/>
<gene>
    <name evidence="7" type="primary">PWWP2B</name>
</gene>
<evidence type="ECO:0000259" key="6">
    <source>
        <dbReference type="PROSITE" id="PS50812"/>
    </source>
</evidence>
<feature type="domain" description="PWWP" evidence="6">
    <location>
        <begin position="560"/>
        <end position="623"/>
    </location>
</feature>
<dbReference type="Gene3D" id="2.30.30.140">
    <property type="match status" value="1"/>
</dbReference>
<dbReference type="SMART" id="SM00128">
    <property type="entry name" value="IPPc"/>
    <property type="match status" value="1"/>
</dbReference>
<dbReference type="Gene3D" id="3.60.10.10">
    <property type="entry name" value="Endonuclease/exonuclease/phosphatase"/>
    <property type="match status" value="1"/>
</dbReference>
<keyword evidence="2" id="KW-0805">Transcription regulation</keyword>
<feature type="region of interest" description="Disordered" evidence="5">
    <location>
        <begin position="391"/>
        <end position="415"/>
    </location>
</feature>
<dbReference type="GO" id="GO:0046856">
    <property type="term" value="P:phosphatidylinositol dephosphorylation"/>
    <property type="evidence" value="ECO:0007669"/>
    <property type="project" value="InterPro"/>
</dbReference>
<dbReference type="PANTHER" id="PTHR12997:SF10">
    <property type="entry name" value="INOSITOL-POLYPHOSPHATE 5-PHOSPHATASE"/>
    <property type="match status" value="1"/>
</dbReference>
<dbReference type="GO" id="GO:0004445">
    <property type="term" value="F:inositol-polyphosphate 5-phosphatase activity"/>
    <property type="evidence" value="ECO:0007669"/>
    <property type="project" value="UniProtKB-EC"/>
</dbReference>
<dbReference type="SUPFAM" id="SSF56219">
    <property type="entry name" value="DNase I-like"/>
    <property type="match status" value="1"/>
</dbReference>
<evidence type="ECO:0000313" key="7">
    <source>
        <dbReference type="Ensembl" id="ENSGMOP00000059034.1"/>
    </source>
</evidence>
<evidence type="ECO:0000256" key="4">
    <source>
        <dbReference type="ARBA" id="ARBA00023599"/>
    </source>
</evidence>
<feature type="region of interest" description="Disordered" evidence="5">
    <location>
        <begin position="488"/>
        <end position="513"/>
    </location>
</feature>
<accession>A0A8C5CEC8</accession>
<dbReference type="InterPro" id="IPR039737">
    <property type="entry name" value="INPP5A"/>
</dbReference>
<evidence type="ECO:0000256" key="2">
    <source>
        <dbReference type="ARBA" id="ARBA00023015"/>
    </source>
</evidence>
<dbReference type="InterPro" id="IPR036691">
    <property type="entry name" value="Endo/exonu/phosph_ase_sf"/>
</dbReference>
<reference evidence="7" key="1">
    <citation type="submission" date="2025-08" db="UniProtKB">
        <authorList>
            <consortium name="Ensembl"/>
        </authorList>
    </citation>
    <scope>IDENTIFICATION</scope>
</reference>
<feature type="compositionally biased region" description="Basic and acidic residues" evidence="5">
    <location>
        <begin position="262"/>
        <end position="283"/>
    </location>
</feature>
<dbReference type="Pfam" id="PF22669">
    <property type="entry name" value="Exo_endo_phos2"/>
    <property type="match status" value="1"/>
</dbReference>
<dbReference type="SMART" id="SM00293">
    <property type="entry name" value="PWWP"/>
    <property type="match status" value="1"/>
</dbReference>
<dbReference type="EC" id="3.1.3.56" evidence="1"/>
<keyword evidence="3" id="KW-0804">Transcription</keyword>
<dbReference type="AlphaFoldDB" id="A0A8C5CEC8"/>
<name>A0A8C5CEC8_GADMO</name>
<dbReference type="GeneTree" id="ENSGT00940000160735"/>
<evidence type="ECO:0000256" key="3">
    <source>
        <dbReference type="ARBA" id="ARBA00023163"/>
    </source>
</evidence>
<evidence type="ECO:0000313" key="8">
    <source>
        <dbReference type="Proteomes" id="UP000694546"/>
    </source>
</evidence>
<feature type="region of interest" description="Disordered" evidence="5">
    <location>
        <begin position="17"/>
        <end position="39"/>
    </location>
</feature>
<evidence type="ECO:0000256" key="5">
    <source>
        <dbReference type="SAM" id="MobiDB-lite"/>
    </source>
</evidence>
<dbReference type="PROSITE" id="PS50812">
    <property type="entry name" value="PWWP"/>
    <property type="match status" value="1"/>
</dbReference>
<sequence>MPRCSLPCSEREGSRILGRRDRGSLGRDQAPPSRTTHPGNMEAAAEELRAGSRLPVIIDHVINDTLVVTLTFRERSYTGILLDSNKKTGLFCLPDVTGRLADLATKPDIFKLGCEIPQVLSEDPVLIDPIEALLMPKDENTLPEDDAASIPAPCPVPTPVLAGKTPYPPYFEGAPFPQPLWVRHSYSQWVPQPPPRSIKRKKRRTREPGRMTMSTIRLRPRQVLCEKCKNTLNSDEDSKDGTGSSTKGSRKENTLQSDDDGREPPTKMVRKEDTGKDAKRRENGPGIDNRRLRRDKRVEVDVEKVPGVVIPHSPVIKISYSTPQGKGEVMKIPSRVHGSVKPFCPKQLVHNGLGEDVKPASDPTRDQRHILNATRSGLTVSIPKLKLTRPYTTVGPEHLPSPKILLRHPPREEDESTVEYEAELVGGNRMHSPRAPAPCLPDSEDSREDKNSLAMWSGSSGEEAGRGHGDLTLLINFRKRKADSSSLSVCSSDSLDESKSFSSEGTSPELCDLAPGEDLSVTSSSVPSLDGCKTVPPITVRLHTRSMTKCITEEGHAVAVGDIVWGKIHGFPWWPARVLNISGSHKAETASCEARWPEAKVAWFGSPTTSQLSVAKLSPFRELFRSRFNRKKKGMYRRAILEAAKAVGHVDQEITSLLSHCETAHSHAEEVESPRPENLQKTWLREFEQTVHSHKPHFIAVHCQEVGGKNCETSMAHVDSFIKELLSSDGLKEYSRARVYLDENYESKELFTALGSCYFIHDSLKNIQQFDFKAKKFKKVVGKETCSDTLESIPMLEKQKFPQDYFPECKWSRKGFIRTRWALADCAFDLVNIHLFHDASNLVALEKSPSVYSGTRQKALGYVLDWITDQRFEKLPYFVFGDFNFRLDTKQVIESLCSTATMQTVQAADTNEVDKLIFRESDNDRKVVLELEKKLFKYANQDVFRENNGTSLLEFDKELSVFKDRLHELEITFPPSYPYSEDSSQGKQYMPTRCPAWCDRILMSATARDLVLKPENEERSIVYDNIGPNVCMGDHKPVFLSFRIAAGAGKPNANKHKCCVVQ</sequence>
<dbReference type="Pfam" id="PF00855">
    <property type="entry name" value="PWWP"/>
    <property type="match status" value="1"/>
</dbReference>
<dbReference type="InterPro" id="IPR000300">
    <property type="entry name" value="IPPc"/>
</dbReference>
<evidence type="ECO:0000256" key="1">
    <source>
        <dbReference type="ARBA" id="ARBA00012997"/>
    </source>
</evidence>
<dbReference type="CDD" id="cd09092">
    <property type="entry name" value="INPP5A"/>
    <property type="match status" value="1"/>
</dbReference>
<feature type="region of interest" description="Disordered" evidence="5">
    <location>
        <begin position="187"/>
        <end position="293"/>
    </location>
</feature>
<protein>
    <recommendedName>
        <fullName evidence="1">inositol-polyphosphate 5-phosphatase</fullName>
        <ecNumber evidence="1">3.1.3.56</ecNumber>
    </recommendedName>
</protein>
<feature type="region of interest" description="Disordered" evidence="5">
    <location>
        <begin position="427"/>
        <end position="468"/>
    </location>
</feature>
<dbReference type="Proteomes" id="UP000694546">
    <property type="component" value="Chromosome 15"/>
</dbReference>
<dbReference type="Ensembl" id="ENSGMOT00000038448.1">
    <property type="protein sequence ID" value="ENSGMOP00000059034.1"/>
    <property type="gene ID" value="ENSGMOG00000001770.2"/>
</dbReference>
<dbReference type="SUPFAM" id="SSF63748">
    <property type="entry name" value="Tudor/PWWP/MBT"/>
    <property type="match status" value="1"/>
</dbReference>